<sequence length="87" mass="9318">MIGQGARGMSVTPMQGFGEHKDFFHEDPLTRPVRVERFTADHRSTALVDAIVQTARTGEASDGPVAVLPVTGVFRIQSKKPAGAAEL</sequence>
<evidence type="ECO:0000256" key="1">
    <source>
        <dbReference type="SAM" id="MobiDB-lite"/>
    </source>
</evidence>
<dbReference type="EMBL" id="AP018052">
    <property type="protein sequence ID" value="BAZ92915.1"/>
    <property type="molecule type" value="Genomic_DNA"/>
</dbReference>
<organism evidence="2 3">
    <name type="scientific">Thiohalobacter thiocyanaticus</name>
    <dbReference type="NCBI Taxonomy" id="585455"/>
    <lineage>
        <taxon>Bacteria</taxon>
        <taxon>Pseudomonadati</taxon>
        <taxon>Pseudomonadota</taxon>
        <taxon>Gammaproteobacteria</taxon>
        <taxon>Thiohalobacterales</taxon>
        <taxon>Thiohalobacteraceae</taxon>
        <taxon>Thiohalobacter</taxon>
    </lineage>
</organism>
<proteinExistence type="predicted"/>
<dbReference type="GO" id="GO:0030234">
    <property type="term" value="F:enzyme regulator activity"/>
    <property type="evidence" value="ECO:0007669"/>
    <property type="project" value="InterPro"/>
</dbReference>
<gene>
    <name evidence="2" type="ORF">FOKN1_0511</name>
</gene>
<dbReference type="InterPro" id="IPR015867">
    <property type="entry name" value="N-reg_PII/ATP_PRibTrfase_C"/>
</dbReference>
<feature type="region of interest" description="Disordered" evidence="1">
    <location>
        <begin position="1"/>
        <end position="26"/>
    </location>
</feature>
<evidence type="ECO:0000313" key="3">
    <source>
        <dbReference type="Proteomes" id="UP000218765"/>
    </source>
</evidence>
<dbReference type="PROSITE" id="PS51343">
    <property type="entry name" value="PII_GLNB_DOM"/>
    <property type="match status" value="1"/>
</dbReference>
<evidence type="ECO:0000313" key="2">
    <source>
        <dbReference type="EMBL" id="BAZ92915.1"/>
    </source>
</evidence>
<protein>
    <submittedName>
        <fullName evidence="2">Nitrogen regulatory protein</fullName>
    </submittedName>
</protein>
<dbReference type="PRINTS" id="PR00340">
    <property type="entry name" value="PIIGLNB"/>
</dbReference>
<dbReference type="Gene3D" id="3.30.70.120">
    <property type="match status" value="1"/>
</dbReference>
<dbReference type="SUPFAM" id="SSF54913">
    <property type="entry name" value="GlnB-like"/>
    <property type="match status" value="1"/>
</dbReference>
<dbReference type="InterPro" id="IPR002187">
    <property type="entry name" value="N-reg_PII"/>
</dbReference>
<dbReference type="AlphaFoldDB" id="A0A1Z4VN30"/>
<dbReference type="Pfam" id="PF00543">
    <property type="entry name" value="P-II"/>
    <property type="match status" value="1"/>
</dbReference>
<keyword evidence="3" id="KW-1185">Reference proteome</keyword>
<dbReference type="Proteomes" id="UP000218765">
    <property type="component" value="Chromosome"/>
</dbReference>
<accession>A0A1Z4VN30</accession>
<name>A0A1Z4VN30_9GAMM</name>
<reference evidence="2 3" key="1">
    <citation type="submission" date="2017-05" db="EMBL/GenBank/DDBJ databases">
        <title>Thiocyanate degradation by Thiohalobacter thiocyanaticus FOKN1.</title>
        <authorList>
            <person name="Oshiki M."/>
            <person name="Fukushima T."/>
            <person name="Kawano S."/>
            <person name="Nakagawa J."/>
        </authorList>
    </citation>
    <scope>NUCLEOTIDE SEQUENCE [LARGE SCALE GENOMIC DNA]</scope>
    <source>
        <strain evidence="2 3">FOKN1</strain>
    </source>
</reference>
<dbReference type="KEGG" id="ttc:FOKN1_0511"/>
<dbReference type="GO" id="GO:0006808">
    <property type="term" value="P:regulation of nitrogen utilization"/>
    <property type="evidence" value="ECO:0007669"/>
    <property type="project" value="InterPro"/>
</dbReference>
<dbReference type="InterPro" id="IPR011322">
    <property type="entry name" value="N-reg_PII-like_a/b"/>
</dbReference>